<name>A0A380NZY1_WEIVI</name>
<dbReference type="Pfam" id="PF06863">
    <property type="entry name" value="DUF1254"/>
    <property type="match status" value="1"/>
</dbReference>
<dbReference type="PANTHER" id="PTHR36509">
    <property type="entry name" value="BLL3101 PROTEIN"/>
    <property type="match status" value="1"/>
</dbReference>
<organism evidence="2 3">
    <name type="scientific">Weissella viridescens</name>
    <name type="common">Lactobacillus viridescens</name>
    <dbReference type="NCBI Taxonomy" id="1629"/>
    <lineage>
        <taxon>Bacteria</taxon>
        <taxon>Bacillati</taxon>
        <taxon>Bacillota</taxon>
        <taxon>Bacilli</taxon>
        <taxon>Lactobacillales</taxon>
        <taxon>Lactobacillaceae</taxon>
        <taxon>Weissella</taxon>
    </lineage>
</organism>
<sequence>MNDIPAEYSDYQVIKAPSQVIAVVGRIACTGEDDLVNVHALQKQLVVHGVNENAEITGTPTVDTDDTDALIFWKKLRTYMQAYPVSESFKPILKILKS</sequence>
<evidence type="ECO:0000259" key="1">
    <source>
        <dbReference type="Pfam" id="PF06863"/>
    </source>
</evidence>
<evidence type="ECO:0000313" key="3">
    <source>
        <dbReference type="Proteomes" id="UP000254621"/>
    </source>
</evidence>
<proteinExistence type="predicted"/>
<evidence type="ECO:0000313" key="2">
    <source>
        <dbReference type="EMBL" id="SUP52840.1"/>
    </source>
</evidence>
<gene>
    <name evidence="2" type="ORF">NCTC13645_00743</name>
</gene>
<dbReference type="InterPro" id="IPR010679">
    <property type="entry name" value="DUF1254"/>
</dbReference>
<dbReference type="SUPFAM" id="SSF160935">
    <property type="entry name" value="VPA0735-like"/>
    <property type="match status" value="1"/>
</dbReference>
<reference evidence="2 3" key="1">
    <citation type="submission" date="2018-06" db="EMBL/GenBank/DDBJ databases">
        <authorList>
            <consortium name="Pathogen Informatics"/>
            <person name="Doyle S."/>
        </authorList>
    </citation>
    <scope>NUCLEOTIDE SEQUENCE [LARGE SCALE GENOMIC DNA]</scope>
    <source>
        <strain evidence="2 3">NCTC13645</strain>
    </source>
</reference>
<feature type="domain" description="DUF1254" evidence="1">
    <location>
        <begin position="4"/>
        <end position="47"/>
    </location>
</feature>
<dbReference type="AlphaFoldDB" id="A0A380NZY1"/>
<dbReference type="EMBL" id="UHIV01000001">
    <property type="protein sequence ID" value="SUP52840.1"/>
    <property type="molecule type" value="Genomic_DNA"/>
</dbReference>
<dbReference type="Proteomes" id="UP000254621">
    <property type="component" value="Unassembled WGS sequence"/>
</dbReference>
<dbReference type="PANTHER" id="PTHR36509:SF2">
    <property type="entry name" value="BLL3101 PROTEIN"/>
    <property type="match status" value="1"/>
</dbReference>
<protein>
    <recommendedName>
        <fullName evidence="1">DUF1254 domain-containing protein</fullName>
    </recommendedName>
</protein>
<accession>A0A380NZY1</accession>